<dbReference type="EMBL" id="KZ824269">
    <property type="protein sequence ID" value="RAL16294.1"/>
    <property type="molecule type" value="Genomic_DNA"/>
</dbReference>
<dbReference type="OrthoDB" id="3682664at2759"/>
<protein>
    <recommendedName>
        <fullName evidence="4">Bys1 family protein</fullName>
    </recommendedName>
</protein>
<feature type="signal peptide" evidence="1">
    <location>
        <begin position="1"/>
        <end position="19"/>
    </location>
</feature>
<proteinExistence type="predicted"/>
<dbReference type="Proteomes" id="UP000248961">
    <property type="component" value="Unassembled WGS sequence"/>
</dbReference>
<feature type="chain" id="PRO_5017346620" description="Bys1 family protein" evidence="1">
    <location>
        <begin position="20"/>
        <end position="187"/>
    </location>
</feature>
<evidence type="ECO:0000313" key="3">
    <source>
        <dbReference type="Proteomes" id="UP000248961"/>
    </source>
</evidence>
<dbReference type="PANTHER" id="PTHR36195:SF5">
    <property type="entry name" value="BYS1 FAMILY PROTEIN (AFU_ORTHOLOGUE AFUA_2G04533)"/>
    <property type="match status" value="1"/>
</dbReference>
<dbReference type="InterPro" id="IPR006771">
    <property type="entry name" value="CetA-like"/>
</dbReference>
<keyword evidence="1" id="KW-0732">Signal</keyword>
<name>A0A395IDQ8_ASPHC</name>
<keyword evidence="3" id="KW-1185">Reference proteome</keyword>
<accession>A0A395IDQ8</accession>
<evidence type="ECO:0008006" key="4">
    <source>
        <dbReference type="Google" id="ProtNLM"/>
    </source>
</evidence>
<dbReference type="GeneID" id="37203434"/>
<evidence type="ECO:0000256" key="1">
    <source>
        <dbReference type="SAM" id="SignalP"/>
    </source>
</evidence>
<dbReference type="STRING" id="1450537.A0A395IDQ8"/>
<sequence length="187" mass="19695">MHIPLLPITLTLLLPLTTATPLTPNPTNHSQKTAATATITNKCPFAIYLTPVSSTPSPAEITLPPHQNYTEPYRHDPVTGGISLKLTTVAHGLYTGAAQTIFAYNYLEDAGQVWFDLSDVFGDPFAGWRVRLGPIFVNGGNNGTGNGNNGTGNGAAETIVWEDGVPPRGSQVRVVSSEVGLGLGVCV</sequence>
<dbReference type="RefSeq" id="XP_025555448.1">
    <property type="nucleotide sequence ID" value="XM_025699145.1"/>
</dbReference>
<organism evidence="2 3">
    <name type="scientific">Aspergillus homomorphus (strain CBS 101889)</name>
    <dbReference type="NCBI Taxonomy" id="1450537"/>
    <lineage>
        <taxon>Eukaryota</taxon>
        <taxon>Fungi</taxon>
        <taxon>Dikarya</taxon>
        <taxon>Ascomycota</taxon>
        <taxon>Pezizomycotina</taxon>
        <taxon>Eurotiomycetes</taxon>
        <taxon>Eurotiomycetidae</taxon>
        <taxon>Eurotiales</taxon>
        <taxon>Aspergillaceae</taxon>
        <taxon>Aspergillus</taxon>
        <taxon>Aspergillus subgen. Circumdati</taxon>
    </lineage>
</organism>
<reference evidence="2 3" key="1">
    <citation type="submission" date="2018-02" db="EMBL/GenBank/DDBJ databases">
        <title>The genomes of Aspergillus section Nigri reveals drivers in fungal speciation.</title>
        <authorList>
            <consortium name="DOE Joint Genome Institute"/>
            <person name="Vesth T.C."/>
            <person name="Nybo J."/>
            <person name="Theobald S."/>
            <person name="Brandl J."/>
            <person name="Frisvad J.C."/>
            <person name="Nielsen K.F."/>
            <person name="Lyhne E.K."/>
            <person name="Kogle M.E."/>
            <person name="Kuo A."/>
            <person name="Riley R."/>
            <person name="Clum A."/>
            <person name="Nolan M."/>
            <person name="Lipzen A."/>
            <person name="Salamov A."/>
            <person name="Henrissat B."/>
            <person name="Wiebenga A."/>
            <person name="De vries R.P."/>
            <person name="Grigoriev I.V."/>
            <person name="Mortensen U.H."/>
            <person name="Andersen M.R."/>
            <person name="Baker S.E."/>
        </authorList>
    </citation>
    <scope>NUCLEOTIDE SEQUENCE [LARGE SCALE GENOMIC DNA]</scope>
    <source>
        <strain evidence="2 3">CBS 101889</strain>
    </source>
</reference>
<evidence type="ECO:0000313" key="2">
    <source>
        <dbReference type="EMBL" id="RAL16294.1"/>
    </source>
</evidence>
<dbReference type="Pfam" id="PF04681">
    <property type="entry name" value="Bys1"/>
    <property type="match status" value="1"/>
</dbReference>
<dbReference type="PANTHER" id="PTHR36195">
    <property type="entry name" value="DOMAIN PROTEIN, PUTATIVE (AFU_ORTHOLOGUE AFUA_5G01990)-RELATED-RELATED"/>
    <property type="match status" value="1"/>
</dbReference>
<dbReference type="AlphaFoldDB" id="A0A395IDQ8"/>
<dbReference type="VEuPathDB" id="FungiDB:BO97DRAFT_455781"/>
<gene>
    <name evidence="2" type="ORF">BO97DRAFT_455781</name>
</gene>